<organism evidence="1 2">
    <name type="scientific">Dyadobacter soli</name>
    <dbReference type="NCBI Taxonomy" id="659014"/>
    <lineage>
        <taxon>Bacteria</taxon>
        <taxon>Pseudomonadati</taxon>
        <taxon>Bacteroidota</taxon>
        <taxon>Cytophagia</taxon>
        <taxon>Cytophagales</taxon>
        <taxon>Spirosomataceae</taxon>
        <taxon>Dyadobacter</taxon>
    </lineage>
</organism>
<evidence type="ECO:0000313" key="2">
    <source>
        <dbReference type="Proteomes" id="UP000198748"/>
    </source>
</evidence>
<gene>
    <name evidence="1" type="ORF">SAMN04487996_12279</name>
</gene>
<dbReference type="EMBL" id="FNAN01000022">
    <property type="protein sequence ID" value="SDG72384.1"/>
    <property type="molecule type" value="Genomic_DNA"/>
</dbReference>
<reference evidence="2" key="1">
    <citation type="submission" date="2016-10" db="EMBL/GenBank/DDBJ databases">
        <authorList>
            <person name="Varghese N."/>
            <person name="Submissions S."/>
        </authorList>
    </citation>
    <scope>NUCLEOTIDE SEQUENCE [LARGE SCALE GENOMIC DNA]</scope>
    <source>
        <strain evidence="2">DSM 25329</strain>
    </source>
</reference>
<dbReference type="STRING" id="659014.SAMN04487996_12279"/>
<accession>A0A1G7WKG0</accession>
<dbReference type="Proteomes" id="UP000198748">
    <property type="component" value="Unassembled WGS sequence"/>
</dbReference>
<keyword evidence="2" id="KW-1185">Reference proteome</keyword>
<proteinExistence type="predicted"/>
<protein>
    <submittedName>
        <fullName evidence="1">Uncharacterized protein</fullName>
    </submittedName>
</protein>
<name>A0A1G7WKG0_9BACT</name>
<sequence length="54" mass="6102">MDYVINLLRIELAKNRSHRSANTKLSTDQLKANLPRIISEGEQIRAAIKILSTP</sequence>
<dbReference type="AlphaFoldDB" id="A0A1G7WKG0"/>
<evidence type="ECO:0000313" key="1">
    <source>
        <dbReference type="EMBL" id="SDG72384.1"/>
    </source>
</evidence>